<keyword evidence="2" id="KW-1185">Reference proteome</keyword>
<protein>
    <submittedName>
        <fullName evidence="1">Uncharacterized protein</fullName>
    </submittedName>
</protein>
<dbReference type="KEGG" id="dto:TOL2_C12750"/>
<dbReference type="HOGENOM" id="CLU_1658043_0_0_7"/>
<accession>K0NHZ5</accession>
<dbReference type="OrthoDB" id="5519538at2"/>
<dbReference type="RefSeq" id="WP_014956785.1">
    <property type="nucleotide sequence ID" value="NC_018645.1"/>
</dbReference>
<evidence type="ECO:0000313" key="2">
    <source>
        <dbReference type="Proteomes" id="UP000007347"/>
    </source>
</evidence>
<organism evidence="1 2">
    <name type="scientific">Desulfobacula toluolica (strain DSM 7467 / Tol2)</name>
    <dbReference type="NCBI Taxonomy" id="651182"/>
    <lineage>
        <taxon>Bacteria</taxon>
        <taxon>Pseudomonadati</taxon>
        <taxon>Thermodesulfobacteriota</taxon>
        <taxon>Desulfobacteria</taxon>
        <taxon>Desulfobacterales</taxon>
        <taxon>Desulfobacteraceae</taxon>
        <taxon>Desulfobacula</taxon>
    </lineage>
</organism>
<dbReference type="Proteomes" id="UP000007347">
    <property type="component" value="Chromosome"/>
</dbReference>
<evidence type="ECO:0000313" key="1">
    <source>
        <dbReference type="EMBL" id="CCK79438.1"/>
    </source>
</evidence>
<gene>
    <name evidence="1" type="ordered locus">TOL2_C12750</name>
</gene>
<proteinExistence type="predicted"/>
<dbReference type="AlphaFoldDB" id="K0NHZ5"/>
<sequence length="159" mass="18104">MAKTSGLKRTQVQGKKYDLPAEEVEIQKLVKKGLSLDAKLKKIKQELETVKKESISIAERRREGTTTVQLKAVSGSSTITFRETYVCDDQVEEISQEVGSLFDRFFTKKIDFKTSKDLKKFLEGEHAYGLKDPEPVKKLILTHVKKKTTKPNVKIVDMD</sequence>
<name>K0NHZ5_DESTT</name>
<dbReference type="EMBL" id="FO203503">
    <property type="protein sequence ID" value="CCK79438.1"/>
    <property type="molecule type" value="Genomic_DNA"/>
</dbReference>
<reference evidence="1 2" key="1">
    <citation type="journal article" date="2013" name="Environ. Microbiol.">
        <title>Complete genome, catabolic sub-proteomes and key-metabolites of Desulfobacula toluolica Tol2, a marine, aromatic compound-degrading, sulfate-reducing bacterium.</title>
        <authorList>
            <person name="Wohlbrand L."/>
            <person name="Jacob J.H."/>
            <person name="Kube M."/>
            <person name="Mussmann M."/>
            <person name="Jarling R."/>
            <person name="Beck A."/>
            <person name="Amann R."/>
            <person name="Wilkes H."/>
            <person name="Reinhardt R."/>
            <person name="Rabus R."/>
        </authorList>
    </citation>
    <scope>NUCLEOTIDE SEQUENCE [LARGE SCALE GENOMIC DNA]</scope>
    <source>
        <strain evidence="2">DSM 7467 / Tol2</strain>
    </source>
</reference>